<keyword evidence="5 7" id="KW-1133">Transmembrane helix</keyword>
<evidence type="ECO:0000313" key="9">
    <source>
        <dbReference type="Proteomes" id="UP000320811"/>
    </source>
</evidence>
<keyword evidence="3 8" id="KW-0808">Transferase</keyword>
<comment type="similarity">
    <text evidence="1">Belongs to the Lgt family.</text>
</comment>
<dbReference type="AlphaFoldDB" id="A0A561P353"/>
<dbReference type="EMBL" id="VIWO01000015">
    <property type="protein sequence ID" value="TWF32517.1"/>
    <property type="molecule type" value="Genomic_DNA"/>
</dbReference>
<sequence length="433" mass="47952">MYPNLYYAFRDLLGLELPFLKIFQTFGFFVAIAFLAGAYILTRELKRREQLGMLTGIPEKIVTGLPASQGEIIGNAVVGFLLGYKILGIFFNWDTASQDLQGFVFSSQGSLFAGILLAAAMGGYKYYSKKKTAKAKPEEHTVLVMPHQRVPDIIVMAAIAGLLGAKIFHNLENWNDFVQDPVGALLSFSGLTFYGGLIVATIVILSYAKKRKINIRALIDSAAPALMLAYAIGRMGCHFSGDGDWGIYNSAYTIDTNTGHTLKMAPANFNDAIQKNAAFFQQQYPSIDRIPHAAFEKPAALGFLPDWLFAYGYPHNVIKEGVQLAGCEGQYCKVLPMAVYPTPLYEILGCLVLFFVLWAIRKKIKIPGVLFGIYLILNGIERFFIEKIRVDTRYDIFGYHPTQAEIISTLLVIGGIVLITIYRKSNAASNKLS</sequence>
<keyword evidence="8" id="KW-0449">Lipoprotein</keyword>
<organism evidence="8 9">
    <name type="scientific">Chitinophaga polysaccharea</name>
    <dbReference type="NCBI Taxonomy" id="1293035"/>
    <lineage>
        <taxon>Bacteria</taxon>
        <taxon>Pseudomonadati</taxon>
        <taxon>Bacteroidota</taxon>
        <taxon>Chitinophagia</taxon>
        <taxon>Chitinophagales</taxon>
        <taxon>Chitinophagaceae</taxon>
        <taxon>Chitinophaga</taxon>
    </lineage>
</organism>
<dbReference type="PANTHER" id="PTHR30589">
    <property type="entry name" value="PROLIPOPROTEIN DIACYLGLYCERYL TRANSFERASE"/>
    <property type="match status" value="1"/>
</dbReference>
<dbReference type="GO" id="GO:0042158">
    <property type="term" value="P:lipoprotein biosynthetic process"/>
    <property type="evidence" value="ECO:0007669"/>
    <property type="project" value="InterPro"/>
</dbReference>
<keyword evidence="9" id="KW-1185">Reference proteome</keyword>
<dbReference type="GO" id="GO:0005886">
    <property type="term" value="C:plasma membrane"/>
    <property type="evidence" value="ECO:0007669"/>
    <property type="project" value="InterPro"/>
</dbReference>
<evidence type="ECO:0000256" key="1">
    <source>
        <dbReference type="ARBA" id="ARBA00007150"/>
    </source>
</evidence>
<evidence type="ECO:0000256" key="4">
    <source>
        <dbReference type="ARBA" id="ARBA00022692"/>
    </source>
</evidence>
<dbReference type="RefSeq" id="WP_145674927.1">
    <property type="nucleotide sequence ID" value="NZ_VIWO01000015.1"/>
</dbReference>
<dbReference type="Pfam" id="PF01790">
    <property type="entry name" value="LGT"/>
    <property type="match status" value="1"/>
</dbReference>
<feature type="transmembrane region" description="Helical" evidence="7">
    <location>
        <begin position="406"/>
        <end position="423"/>
    </location>
</feature>
<feature type="transmembrane region" description="Helical" evidence="7">
    <location>
        <begin position="343"/>
        <end position="360"/>
    </location>
</feature>
<feature type="transmembrane region" description="Helical" evidence="7">
    <location>
        <begin position="366"/>
        <end position="385"/>
    </location>
</feature>
<dbReference type="Proteomes" id="UP000320811">
    <property type="component" value="Unassembled WGS sequence"/>
</dbReference>
<evidence type="ECO:0000256" key="2">
    <source>
        <dbReference type="ARBA" id="ARBA00022475"/>
    </source>
</evidence>
<feature type="transmembrane region" description="Helical" evidence="7">
    <location>
        <begin position="183"/>
        <end position="208"/>
    </location>
</feature>
<dbReference type="PANTHER" id="PTHR30589:SF0">
    <property type="entry name" value="PHOSPHATIDYLGLYCEROL--PROLIPOPROTEIN DIACYLGLYCERYL TRANSFERASE"/>
    <property type="match status" value="1"/>
</dbReference>
<keyword evidence="4 7" id="KW-0812">Transmembrane</keyword>
<protein>
    <submittedName>
        <fullName evidence="8">Phosphatidylglycerol:prolipoprotein diacylglycerol transferase</fullName>
    </submittedName>
</protein>
<accession>A0A561P353</accession>
<dbReference type="InterPro" id="IPR001640">
    <property type="entry name" value="Lgt"/>
</dbReference>
<dbReference type="OrthoDB" id="871140at2"/>
<feature type="transmembrane region" description="Helical" evidence="7">
    <location>
        <begin position="72"/>
        <end position="91"/>
    </location>
</feature>
<dbReference type="GO" id="GO:0008961">
    <property type="term" value="F:phosphatidylglycerol-prolipoprotein diacylglyceryl transferase activity"/>
    <property type="evidence" value="ECO:0007669"/>
    <property type="project" value="InterPro"/>
</dbReference>
<evidence type="ECO:0000256" key="5">
    <source>
        <dbReference type="ARBA" id="ARBA00022989"/>
    </source>
</evidence>
<feature type="transmembrane region" description="Helical" evidence="7">
    <location>
        <begin position="153"/>
        <end position="171"/>
    </location>
</feature>
<evidence type="ECO:0000313" key="8">
    <source>
        <dbReference type="EMBL" id="TWF32517.1"/>
    </source>
</evidence>
<proteinExistence type="inferred from homology"/>
<name>A0A561P353_9BACT</name>
<keyword evidence="6 7" id="KW-0472">Membrane</keyword>
<evidence type="ECO:0000256" key="3">
    <source>
        <dbReference type="ARBA" id="ARBA00022679"/>
    </source>
</evidence>
<comment type="caution">
    <text evidence="8">The sequence shown here is derived from an EMBL/GenBank/DDBJ whole genome shotgun (WGS) entry which is preliminary data.</text>
</comment>
<feature type="transmembrane region" description="Helical" evidence="7">
    <location>
        <begin position="103"/>
        <end position="124"/>
    </location>
</feature>
<feature type="transmembrane region" description="Helical" evidence="7">
    <location>
        <begin position="20"/>
        <end position="41"/>
    </location>
</feature>
<evidence type="ECO:0000256" key="6">
    <source>
        <dbReference type="ARBA" id="ARBA00023136"/>
    </source>
</evidence>
<reference evidence="8 9" key="1">
    <citation type="submission" date="2019-06" db="EMBL/GenBank/DDBJ databases">
        <title>Sorghum-associated microbial communities from plants grown in Nebraska, USA.</title>
        <authorList>
            <person name="Schachtman D."/>
        </authorList>
    </citation>
    <scope>NUCLEOTIDE SEQUENCE [LARGE SCALE GENOMIC DNA]</scope>
    <source>
        <strain evidence="8 9">1209</strain>
    </source>
</reference>
<gene>
    <name evidence="8" type="ORF">FHW36_11543</name>
</gene>
<keyword evidence="2" id="KW-1003">Cell membrane</keyword>
<evidence type="ECO:0000256" key="7">
    <source>
        <dbReference type="SAM" id="Phobius"/>
    </source>
</evidence>